<sequence>MLTAVLHGKAGRVEIDGQVISWRELFRKREDLLTGVLFGRLSYLSDDAHGQVLSLLLGAEIASALGALQAIEFWPKLGAGKRRGFVEPDVLIDYPKHQVLVEVKPPHAGTQRLAQWRAEVEALLLEEEESKPIVLLALGRNPNHSSELAAALQDEFADAGLQVVCREWGEVMRGLALILAKADVRDSRIIQDWLEAFSLFGVNNDCAPFSDLFNLLSPADQFSTSFDVLEDWRAISPRKMAQQAIDWQSMMPLVRALEADERRWK</sequence>
<accession>A0A7W2KHG5</accession>
<evidence type="ECO:0000313" key="1">
    <source>
        <dbReference type="EMBL" id="MBA6098541.1"/>
    </source>
</evidence>
<reference evidence="1 2" key="1">
    <citation type="submission" date="2020-07" db="EMBL/GenBank/DDBJ databases">
        <title>Diversity of carbapenemase encoding genes among Pseudomonas putida group clinical isolates in a tertiary Brazilian hospital.</title>
        <authorList>
            <person name="Alberto-Lei F."/>
            <person name="Nodari C.S."/>
            <person name="Streling A.P."/>
            <person name="Paulino J.T."/>
            <person name="Bessa-Neto F.O."/>
            <person name="Cayo R."/>
            <person name="Gales A.C."/>
        </authorList>
    </citation>
    <scope>NUCLEOTIDE SEQUENCE [LARGE SCALE GENOMIC DNA]</scope>
    <source>
        <strain evidence="1 2">12815</strain>
    </source>
</reference>
<dbReference type="AlphaFoldDB" id="A0A7W2KHG5"/>
<name>A0A7W2KHG5_9PSED</name>
<protein>
    <submittedName>
        <fullName evidence="1">Uncharacterized protein</fullName>
    </submittedName>
</protein>
<comment type="caution">
    <text evidence="1">The sequence shown here is derived from an EMBL/GenBank/DDBJ whole genome shotgun (WGS) entry which is preliminary data.</text>
</comment>
<evidence type="ECO:0000313" key="2">
    <source>
        <dbReference type="Proteomes" id="UP000545074"/>
    </source>
</evidence>
<dbReference type="EMBL" id="JACGCX010000009">
    <property type="protein sequence ID" value="MBA6098541.1"/>
    <property type="molecule type" value="Genomic_DNA"/>
</dbReference>
<proteinExistence type="predicted"/>
<gene>
    <name evidence="1" type="ORF">H4C80_15580</name>
</gene>
<dbReference type="RefSeq" id="WP_182389793.1">
    <property type="nucleotide sequence ID" value="NZ_JACGCX010000009.1"/>
</dbReference>
<dbReference type="Proteomes" id="UP000545074">
    <property type="component" value="Unassembled WGS sequence"/>
</dbReference>
<organism evidence="1 2">
    <name type="scientific">Pseudomonas juntendi</name>
    <dbReference type="NCBI Taxonomy" id="2666183"/>
    <lineage>
        <taxon>Bacteria</taxon>
        <taxon>Pseudomonadati</taxon>
        <taxon>Pseudomonadota</taxon>
        <taxon>Gammaproteobacteria</taxon>
        <taxon>Pseudomonadales</taxon>
        <taxon>Pseudomonadaceae</taxon>
        <taxon>Pseudomonas</taxon>
    </lineage>
</organism>